<dbReference type="Proteomes" id="UP000075714">
    <property type="component" value="Unassembled WGS sequence"/>
</dbReference>
<comment type="caution">
    <text evidence="4">The sequence shown here is derived from an EMBL/GenBank/DDBJ whole genome shotgun (WGS) entry which is preliminary data.</text>
</comment>
<proteinExistence type="inferred from homology"/>
<dbReference type="GO" id="GO:0016491">
    <property type="term" value="F:oxidoreductase activity"/>
    <property type="evidence" value="ECO:0007669"/>
    <property type="project" value="UniProtKB-KW"/>
</dbReference>
<dbReference type="Gene3D" id="2.60.120.330">
    <property type="entry name" value="B-lactam Antibiotic, Isopenicillin N Synthase, Chain"/>
    <property type="match status" value="1"/>
</dbReference>
<keyword evidence="1" id="KW-0408">Iron</keyword>
<dbReference type="AlphaFoldDB" id="A0A150GG32"/>
<dbReference type="GO" id="GO:0046872">
    <property type="term" value="F:metal ion binding"/>
    <property type="evidence" value="ECO:0007669"/>
    <property type="project" value="UniProtKB-KW"/>
</dbReference>
<evidence type="ECO:0000256" key="2">
    <source>
        <dbReference type="SAM" id="MobiDB-lite"/>
    </source>
</evidence>
<evidence type="ECO:0000256" key="1">
    <source>
        <dbReference type="RuleBase" id="RU003682"/>
    </source>
</evidence>
<dbReference type="InterPro" id="IPR005123">
    <property type="entry name" value="Oxoglu/Fe-dep_dioxygenase_dom"/>
</dbReference>
<accession>A0A150GG32</accession>
<dbReference type="OrthoDB" id="548384at2759"/>
<dbReference type="PROSITE" id="PS51471">
    <property type="entry name" value="FE2OG_OXY"/>
    <property type="match status" value="1"/>
</dbReference>
<dbReference type="InterPro" id="IPR044861">
    <property type="entry name" value="IPNS-like_FE2OG_OXY"/>
</dbReference>
<dbReference type="EMBL" id="LSYV01000026">
    <property type="protein sequence ID" value="KXZ48774.1"/>
    <property type="molecule type" value="Genomic_DNA"/>
</dbReference>
<keyword evidence="1" id="KW-0479">Metal-binding</keyword>
<dbReference type="InterPro" id="IPR050231">
    <property type="entry name" value="Iron_ascorbate_oxido_reductase"/>
</dbReference>
<keyword evidence="5" id="KW-1185">Reference proteome</keyword>
<evidence type="ECO:0000259" key="3">
    <source>
        <dbReference type="PROSITE" id="PS51471"/>
    </source>
</evidence>
<organism evidence="4 5">
    <name type="scientific">Gonium pectorale</name>
    <name type="common">Green alga</name>
    <dbReference type="NCBI Taxonomy" id="33097"/>
    <lineage>
        <taxon>Eukaryota</taxon>
        <taxon>Viridiplantae</taxon>
        <taxon>Chlorophyta</taxon>
        <taxon>core chlorophytes</taxon>
        <taxon>Chlorophyceae</taxon>
        <taxon>CS clade</taxon>
        <taxon>Chlamydomonadales</taxon>
        <taxon>Volvocaceae</taxon>
        <taxon>Gonium</taxon>
    </lineage>
</organism>
<feature type="region of interest" description="Disordered" evidence="2">
    <location>
        <begin position="1"/>
        <end position="20"/>
    </location>
</feature>
<evidence type="ECO:0000313" key="4">
    <source>
        <dbReference type="EMBL" id="KXZ48774.1"/>
    </source>
</evidence>
<reference evidence="5" key="1">
    <citation type="journal article" date="2016" name="Nat. Commun.">
        <title>The Gonium pectorale genome demonstrates co-option of cell cycle regulation during the evolution of multicellularity.</title>
        <authorList>
            <person name="Hanschen E.R."/>
            <person name="Marriage T.N."/>
            <person name="Ferris P.J."/>
            <person name="Hamaji T."/>
            <person name="Toyoda A."/>
            <person name="Fujiyama A."/>
            <person name="Neme R."/>
            <person name="Noguchi H."/>
            <person name="Minakuchi Y."/>
            <person name="Suzuki M."/>
            <person name="Kawai-Toyooka H."/>
            <person name="Smith D.R."/>
            <person name="Sparks H."/>
            <person name="Anderson J."/>
            <person name="Bakaric R."/>
            <person name="Luria V."/>
            <person name="Karger A."/>
            <person name="Kirschner M.W."/>
            <person name="Durand P.M."/>
            <person name="Michod R.E."/>
            <person name="Nozaki H."/>
            <person name="Olson B.J."/>
        </authorList>
    </citation>
    <scope>NUCLEOTIDE SEQUENCE [LARGE SCALE GENOMIC DNA]</scope>
    <source>
        <strain evidence="5">NIES-2863</strain>
    </source>
</reference>
<sequence length="297" mass="31077">MGITVLQFPPAGGIGPERTDSEAEIREYAEKCSELWRALRRPDVVVLELQDDSALASLKACLKRCDSFFSLDRPIKEKASSSVPGEGFSRPNGKELLAFRRLSGAYGLAASDAQALDGACRVLDSLGRSVLRGISRSAELDIHAEQLSPLLEDDPHLRRRPSASILRASCYPEGGPAVGEGGSLALAFAAHHDRGVLTLVASNQPGGLQVQLPPGAGAGHGGGGGEWADVPLGPGRVAVLVGFSLSYALGGLVRPALHRVAPGGPRRVSLAYELCFRPGARIDPAEGLREAATRPAG</sequence>
<dbReference type="SUPFAM" id="SSF51197">
    <property type="entry name" value="Clavaminate synthase-like"/>
    <property type="match status" value="1"/>
</dbReference>
<dbReference type="PANTHER" id="PTHR47990">
    <property type="entry name" value="2-OXOGLUTARATE (2OG) AND FE(II)-DEPENDENT OXYGENASE SUPERFAMILY PROTEIN-RELATED"/>
    <property type="match status" value="1"/>
</dbReference>
<evidence type="ECO:0000313" key="5">
    <source>
        <dbReference type="Proteomes" id="UP000075714"/>
    </source>
</evidence>
<name>A0A150GG32_GONPE</name>
<dbReference type="STRING" id="33097.A0A150GG32"/>
<dbReference type="Pfam" id="PF03171">
    <property type="entry name" value="2OG-FeII_Oxy"/>
    <property type="match status" value="1"/>
</dbReference>
<feature type="domain" description="Fe2OG dioxygenase" evidence="3">
    <location>
        <begin position="161"/>
        <end position="280"/>
    </location>
</feature>
<gene>
    <name evidence="4" type="ORF">GPECTOR_25g358</name>
</gene>
<keyword evidence="1" id="KW-0560">Oxidoreductase</keyword>
<comment type="similarity">
    <text evidence="1">Belongs to the iron/ascorbate-dependent oxidoreductase family.</text>
</comment>
<protein>
    <recommendedName>
        <fullName evidence="3">Fe2OG dioxygenase domain-containing protein</fullName>
    </recommendedName>
</protein>
<dbReference type="InterPro" id="IPR027443">
    <property type="entry name" value="IPNS-like_sf"/>
</dbReference>